<accession>A0AAD7MNL3</accession>
<evidence type="ECO:0000313" key="2">
    <source>
        <dbReference type="Proteomes" id="UP001215280"/>
    </source>
</evidence>
<keyword evidence="2" id="KW-1185">Reference proteome</keyword>
<proteinExistence type="predicted"/>
<evidence type="ECO:0000313" key="1">
    <source>
        <dbReference type="EMBL" id="KAJ7725304.1"/>
    </source>
</evidence>
<comment type="caution">
    <text evidence="1">The sequence shown here is derived from an EMBL/GenBank/DDBJ whole genome shotgun (WGS) entry which is preliminary data.</text>
</comment>
<sequence>MALTRSPHKALVITQWFSNEIITEIVQAASKKDQATLCRVSTLFYGLALPILNRDVVLSLFYETTNIVRAFCSALIANPTRAEAIRSFKFVDLGWKQVFPSFPCSLINNLIILLDSSPELFDVLFASTRLMNGLQHLTISSNSSGLASRISLLTFPQLRSCRLKLGPDTGEDVVASFLTRHSTLTYVHVDCPLSRGLQHLTISSNSSGLASRISLLTFPQLRSCRLKLGPDTGEDVVASFLTRHSTLTYVHVDCPLSRISLPNLRYFEGHAASVPLLAAHGLTAARLMWHTHNETQHTDTIFAALNSLIHPALPFVSAHKFAVIEYPTVLASLSRQMPLTKSLGMHFAFGLAKDTEETTTVLMQCLAQFGHLVYLAVDYTFPGISGHPWTVDRQCAALQAWANVCPTLDACFLFGRAWRKLDGAWQEYPVEDFLSRSGLSAFAEI</sequence>
<name>A0AAD7MNL3_9AGAR</name>
<dbReference type="Proteomes" id="UP001215280">
    <property type="component" value="Unassembled WGS sequence"/>
</dbReference>
<dbReference type="EMBL" id="JARJLG010000229">
    <property type="protein sequence ID" value="KAJ7725304.1"/>
    <property type="molecule type" value="Genomic_DNA"/>
</dbReference>
<gene>
    <name evidence="1" type="ORF">DFH07DRAFT_970920</name>
</gene>
<organism evidence="1 2">
    <name type="scientific">Mycena maculata</name>
    <dbReference type="NCBI Taxonomy" id="230809"/>
    <lineage>
        <taxon>Eukaryota</taxon>
        <taxon>Fungi</taxon>
        <taxon>Dikarya</taxon>
        <taxon>Basidiomycota</taxon>
        <taxon>Agaricomycotina</taxon>
        <taxon>Agaricomycetes</taxon>
        <taxon>Agaricomycetidae</taxon>
        <taxon>Agaricales</taxon>
        <taxon>Marasmiineae</taxon>
        <taxon>Mycenaceae</taxon>
        <taxon>Mycena</taxon>
    </lineage>
</organism>
<reference evidence="1" key="1">
    <citation type="submission" date="2023-03" db="EMBL/GenBank/DDBJ databases">
        <title>Massive genome expansion in bonnet fungi (Mycena s.s.) driven by repeated elements and novel gene families across ecological guilds.</title>
        <authorList>
            <consortium name="Lawrence Berkeley National Laboratory"/>
            <person name="Harder C.B."/>
            <person name="Miyauchi S."/>
            <person name="Viragh M."/>
            <person name="Kuo A."/>
            <person name="Thoen E."/>
            <person name="Andreopoulos B."/>
            <person name="Lu D."/>
            <person name="Skrede I."/>
            <person name="Drula E."/>
            <person name="Henrissat B."/>
            <person name="Morin E."/>
            <person name="Kohler A."/>
            <person name="Barry K."/>
            <person name="LaButti K."/>
            <person name="Morin E."/>
            <person name="Salamov A."/>
            <person name="Lipzen A."/>
            <person name="Mereny Z."/>
            <person name="Hegedus B."/>
            <person name="Baldrian P."/>
            <person name="Stursova M."/>
            <person name="Weitz H."/>
            <person name="Taylor A."/>
            <person name="Grigoriev I.V."/>
            <person name="Nagy L.G."/>
            <person name="Martin F."/>
            <person name="Kauserud H."/>
        </authorList>
    </citation>
    <scope>NUCLEOTIDE SEQUENCE</scope>
    <source>
        <strain evidence="1">CBHHK188m</strain>
    </source>
</reference>
<dbReference type="AlphaFoldDB" id="A0AAD7MNL3"/>
<protein>
    <submittedName>
        <fullName evidence="1">Uncharacterized protein</fullName>
    </submittedName>
</protein>